<comment type="caution">
    <text evidence="2">The sequence shown here is derived from an EMBL/GenBank/DDBJ whole genome shotgun (WGS) entry which is preliminary data.</text>
</comment>
<dbReference type="EMBL" id="JAGDFL010000059">
    <property type="protein sequence ID" value="KAG7399225.1"/>
    <property type="molecule type" value="Genomic_DNA"/>
</dbReference>
<organism evidence="2 3">
    <name type="scientific">Phytophthora boehmeriae</name>
    <dbReference type="NCBI Taxonomy" id="109152"/>
    <lineage>
        <taxon>Eukaryota</taxon>
        <taxon>Sar</taxon>
        <taxon>Stramenopiles</taxon>
        <taxon>Oomycota</taxon>
        <taxon>Peronosporomycetes</taxon>
        <taxon>Peronosporales</taxon>
        <taxon>Peronosporaceae</taxon>
        <taxon>Phytophthora</taxon>
    </lineage>
</organism>
<evidence type="ECO:0000256" key="1">
    <source>
        <dbReference type="SAM" id="MobiDB-lite"/>
    </source>
</evidence>
<keyword evidence="3" id="KW-1185">Reference proteome</keyword>
<feature type="region of interest" description="Disordered" evidence="1">
    <location>
        <begin position="180"/>
        <end position="205"/>
    </location>
</feature>
<dbReference type="AlphaFoldDB" id="A0A8T1X063"/>
<name>A0A8T1X063_9STRA</name>
<evidence type="ECO:0000313" key="2">
    <source>
        <dbReference type="EMBL" id="KAG7399225.1"/>
    </source>
</evidence>
<reference evidence="2" key="1">
    <citation type="submission" date="2021-02" db="EMBL/GenBank/DDBJ databases">
        <authorList>
            <person name="Palmer J.M."/>
        </authorList>
    </citation>
    <scope>NUCLEOTIDE SEQUENCE</scope>
    <source>
        <strain evidence="2">SCRP23</strain>
    </source>
</reference>
<gene>
    <name evidence="2" type="ORF">PHYBOEH_009391</name>
</gene>
<sequence length="267" mass="29070">MARAEDDELRPRGSSRGRPRSRPPTSVAEMYAQPTASSEQIAARPQRSSKMKMASLMAVVDENDVGPEENQKNKRVKTDGWEERSVPMSISSLTARNEPVGPGPVSGTGTRFSLTDETRPAPNASSLFQEVPNMIQSFADERRREGSNRKNGVAANGDTSPPATAKSVYEFYFPTMKADTTGTSSGRSLKRKRRSGRRGDDHGASDLDLLRFGVDAANLVPQGLVDRVDVHMSRAVLATRVYRFTSATNAGENARKNAEGGGVRFDH</sequence>
<protein>
    <submittedName>
        <fullName evidence="2">Uncharacterized protein</fullName>
    </submittedName>
</protein>
<dbReference type="OrthoDB" id="78192at2759"/>
<feature type="region of interest" description="Disordered" evidence="1">
    <location>
        <begin position="1"/>
        <end position="107"/>
    </location>
</feature>
<dbReference type="Proteomes" id="UP000693981">
    <property type="component" value="Unassembled WGS sequence"/>
</dbReference>
<proteinExistence type="predicted"/>
<feature type="compositionally biased region" description="Basic and acidic residues" evidence="1">
    <location>
        <begin position="69"/>
        <end position="85"/>
    </location>
</feature>
<evidence type="ECO:0000313" key="3">
    <source>
        <dbReference type="Proteomes" id="UP000693981"/>
    </source>
</evidence>
<accession>A0A8T1X063</accession>